<name>A0A915DUP8_9BILA</name>
<dbReference type="InterPro" id="IPR029045">
    <property type="entry name" value="ClpP/crotonase-like_dom_sf"/>
</dbReference>
<keyword evidence="1" id="KW-1185">Reference proteome</keyword>
<dbReference type="Gene3D" id="3.90.226.10">
    <property type="entry name" value="2-enoyl-CoA Hydratase, Chain A, domain 1"/>
    <property type="match status" value="1"/>
</dbReference>
<dbReference type="InterPro" id="IPR001753">
    <property type="entry name" value="Enoyl-CoA_hydra/iso"/>
</dbReference>
<accession>A0A915DUP8</accession>
<dbReference type="WBParaSite" id="jg23146">
    <property type="protein sequence ID" value="jg23146"/>
    <property type="gene ID" value="jg23146"/>
</dbReference>
<dbReference type="SUPFAM" id="SSF52096">
    <property type="entry name" value="ClpP/crotonase"/>
    <property type="match status" value="1"/>
</dbReference>
<evidence type="ECO:0000313" key="2">
    <source>
        <dbReference type="WBParaSite" id="jg23146"/>
    </source>
</evidence>
<dbReference type="AlphaFoldDB" id="A0A915DUP8"/>
<dbReference type="Proteomes" id="UP000887574">
    <property type="component" value="Unplaced"/>
</dbReference>
<sequence>MENLFACKQQYIIAGADIKEIIPNEFAQVFGGGFLQNWTQVSKVRKPVIAAVNGYALARNSYWNNSWLVLSTYVLSYLCNKHRMEKIGLIDRYSRYNGIWRTSRCYLIWISNDFVQRTYSLNSPTNSSSSKFSKSDAVILRF</sequence>
<protein>
    <submittedName>
        <fullName evidence="2">Uncharacterized protein</fullName>
    </submittedName>
</protein>
<organism evidence="1 2">
    <name type="scientific">Ditylenchus dipsaci</name>
    <dbReference type="NCBI Taxonomy" id="166011"/>
    <lineage>
        <taxon>Eukaryota</taxon>
        <taxon>Metazoa</taxon>
        <taxon>Ecdysozoa</taxon>
        <taxon>Nematoda</taxon>
        <taxon>Chromadorea</taxon>
        <taxon>Rhabditida</taxon>
        <taxon>Tylenchina</taxon>
        <taxon>Tylenchomorpha</taxon>
        <taxon>Sphaerularioidea</taxon>
        <taxon>Anguinidae</taxon>
        <taxon>Anguininae</taxon>
        <taxon>Ditylenchus</taxon>
    </lineage>
</organism>
<proteinExistence type="predicted"/>
<evidence type="ECO:0000313" key="1">
    <source>
        <dbReference type="Proteomes" id="UP000887574"/>
    </source>
</evidence>
<reference evidence="2" key="1">
    <citation type="submission" date="2022-11" db="UniProtKB">
        <authorList>
            <consortium name="WormBaseParasite"/>
        </authorList>
    </citation>
    <scope>IDENTIFICATION</scope>
</reference>
<dbReference type="Pfam" id="PF00378">
    <property type="entry name" value="ECH_1"/>
    <property type="match status" value="1"/>
</dbReference>